<dbReference type="GO" id="GO:0004519">
    <property type="term" value="F:endonuclease activity"/>
    <property type="evidence" value="ECO:0007669"/>
    <property type="project" value="UniProtKB-KW"/>
</dbReference>
<comment type="similarity">
    <text evidence="1 7">Belongs to the SbcD family.</text>
</comment>
<comment type="function">
    <text evidence="7">SbcCD cleaves DNA hairpin structures. These structures can inhibit DNA replication and are intermediates in certain DNA recombination reactions. The complex acts as a 3'-&gt;5' double strand exonuclease that can open hairpins. It also has a 5' single-strand endonuclease activity.</text>
</comment>
<dbReference type="InterPro" id="IPR026843">
    <property type="entry name" value="SbcD_C"/>
</dbReference>
<evidence type="ECO:0000256" key="6">
    <source>
        <dbReference type="ARBA" id="ARBA00022839"/>
    </source>
</evidence>
<evidence type="ECO:0000256" key="3">
    <source>
        <dbReference type="ARBA" id="ARBA00013365"/>
    </source>
</evidence>
<evidence type="ECO:0000256" key="2">
    <source>
        <dbReference type="ARBA" id="ARBA00011322"/>
    </source>
</evidence>
<dbReference type="PANTHER" id="PTHR30337">
    <property type="entry name" value="COMPONENT OF ATP-DEPENDENT DSDNA EXONUCLEASE"/>
    <property type="match status" value="1"/>
</dbReference>
<dbReference type="InterPro" id="IPR050535">
    <property type="entry name" value="DNA_Repair-Maintenance_Comp"/>
</dbReference>
<dbReference type="InterPro" id="IPR041796">
    <property type="entry name" value="Mre11_N"/>
</dbReference>
<dbReference type="AlphaFoldDB" id="A0A1D7ZX09"/>
<accession>A0A1D7ZX09</accession>
<evidence type="ECO:0000259" key="9">
    <source>
        <dbReference type="Pfam" id="PF12320"/>
    </source>
</evidence>
<keyword evidence="7" id="KW-0255">Endonuclease</keyword>
<reference evidence="10 11" key="1">
    <citation type="submission" date="2016-09" db="EMBL/GenBank/DDBJ databases">
        <title>Genome Sequence of the Lactobacillus fermentum strain NCC2970 (CNCM I-5068).</title>
        <authorList>
            <person name="Barretto C."/>
            <person name="Ngom-Bru C."/>
            <person name="Genevaz A."/>
            <person name="Fournier C."/>
            <person name="Moine D."/>
            <person name="Kassam M."/>
            <person name="Iltis A."/>
            <person name="Sagory-Zalkind P."/>
            <person name="Faucherand G."/>
            <person name="Descombes P."/>
            <person name="Duboux S."/>
        </authorList>
    </citation>
    <scope>NUCLEOTIDE SEQUENCE [LARGE SCALE GENOMIC DNA]</scope>
    <source>
        <strain evidence="10 11">NCC2970</strain>
    </source>
</reference>
<organism evidence="10 11">
    <name type="scientific">Limosilactobacillus fermentum</name>
    <name type="common">Lactobacillus fermentum</name>
    <dbReference type="NCBI Taxonomy" id="1613"/>
    <lineage>
        <taxon>Bacteria</taxon>
        <taxon>Bacillati</taxon>
        <taxon>Bacillota</taxon>
        <taxon>Bacilli</taxon>
        <taxon>Lactobacillales</taxon>
        <taxon>Lactobacillaceae</taxon>
        <taxon>Limosilactobacillus</taxon>
    </lineage>
</organism>
<evidence type="ECO:0000313" key="11">
    <source>
        <dbReference type="Proteomes" id="UP000094714"/>
    </source>
</evidence>
<keyword evidence="6 7" id="KW-0269">Exonuclease</keyword>
<evidence type="ECO:0000259" key="8">
    <source>
        <dbReference type="Pfam" id="PF00149"/>
    </source>
</evidence>
<dbReference type="Pfam" id="PF00149">
    <property type="entry name" value="Metallophos"/>
    <property type="match status" value="1"/>
</dbReference>
<dbReference type="EMBL" id="CP017151">
    <property type="protein sequence ID" value="AOR74413.1"/>
    <property type="molecule type" value="Genomic_DNA"/>
</dbReference>
<dbReference type="GO" id="GO:0006260">
    <property type="term" value="P:DNA replication"/>
    <property type="evidence" value="ECO:0007669"/>
    <property type="project" value="UniProtKB-KW"/>
</dbReference>
<dbReference type="CDD" id="cd00840">
    <property type="entry name" value="MPP_Mre11_N"/>
    <property type="match status" value="1"/>
</dbReference>
<dbReference type="Gene3D" id="3.60.21.10">
    <property type="match status" value="1"/>
</dbReference>
<gene>
    <name evidence="7" type="primary">sbcD</name>
    <name evidence="10" type="ORF">LACFE_CDS0955</name>
</gene>
<keyword evidence="7" id="KW-0235">DNA replication</keyword>
<evidence type="ECO:0000256" key="7">
    <source>
        <dbReference type="RuleBase" id="RU363069"/>
    </source>
</evidence>
<keyword evidence="7" id="KW-0233">DNA recombination</keyword>
<keyword evidence="4 7" id="KW-0540">Nuclease</keyword>
<sequence length="377" mass="42216">MRFLHTADWHVGKKLNGFDLLAEQHDAFLKINQLAKDYKVDAVVVAGDLYDRSVPSEEAVEELNKDLIQMNLKEGWPLLAVSGNHDSAVRLATGGDWFKATNFFMHTTVAQAIEEPVTLGDTQFFLLPFFGLQEVRNYFGDPEIRDLKTAMARIVTKMEEEFDPDRAHVLVAHFFAAGSSHTDSETQTEVGGLDAVPVDLMAPFDYVALGHLHNKNALQAPRVKYAGSPLKFSASEVNLDKGVWIVDTQPFNLQWVPLEPLHDLVKLTGSFDELATVEYASHYQEDDFFVIELTDTAPIPDLMNKLRHYYPKIIALSRVNKAADQSDLAAPAQDLENKDPLALLSDFYHQVTGEELSDNQCQWAKDALLAAQKEEEG</sequence>
<dbReference type="PATRIC" id="fig|1613.112.peg.1002"/>
<dbReference type="Pfam" id="PF12320">
    <property type="entry name" value="SbcD_C"/>
    <property type="match status" value="1"/>
</dbReference>
<protein>
    <recommendedName>
        <fullName evidence="3 7">Nuclease SbcCD subunit D</fullName>
    </recommendedName>
</protein>
<dbReference type="GO" id="GO:0006310">
    <property type="term" value="P:DNA recombination"/>
    <property type="evidence" value="ECO:0007669"/>
    <property type="project" value="UniProtKB-KW"/>
</dbReference>
<comment type="subunit">
    <text evidence="2 7">Heterodimer of SbcC and SbcD.</text>
</comment>
<proteinExistence type="inferred from homology"/>
<dbReference type="NCBIfam" id="TIGR00619">
    <property type="entry name" value="sbcd"/>
    <property type="match status" value="1"/>
</dbReference>
<dbReference type="InterPro" id="IPR004843">
    <property type="entry name" value="Calcineurin-like_PHP"/>
</dbReference>
<evidence type="ECO:0000256" key="5">
    <source>
        <dbReference type="ARBA" id="ARBA00022801"/>
    </source>
</evidence>
<dbReference type="RefSeq" id="WP_069775915.1">
    <property type="nucleotide sequence ID" value="NZ_CP017151.1"/>
</dbReference>
<dbReference type="Proteomes" id="UP000094714">
    <property type="component" value="Chromosome"/>
</dbReference>
<feature type="domain" description="Nuclease SbcCD subunit D C-terminal" evidence="9">
    <location>
        <begin position="261"/>
        <end position="351"/>
    </location>
</feature>
<keyword evidence="5 7" id="KW-0378">Hydrolase</keyword>
<dbReference type="GO" id="GO:0008408">
    <property type="term" value="F:3'-5' exonuclease activity"/>
    <property type="evidence" value="ECO:0007669"/>
    <property type="project" value="InterPro"/>
</dbReference>
<evidence type="ECO:0000313" key="10">
    <source>
        <dbReference type="EMBL" id="AOR74413.1"/>
    </source>
</evidence>
<dbReference type="SUPFAM" id="SSF56300">
    <property type="entry name" value="Metallo-dependent phosphatases"/>
    <property type="match status" value="1"/>
</dbReference>
<dbReference type="InterPro" id="IPR029052">
    <property type="entry name" value="Metallo-depent_PP-like"/>
</dbReference>
<feature type="domain" description="Calcineurin-like phosphoesterase" evidence="8">
    <location>
        <begin position="1"/>
        <end position="214"/>
    </location>
</feature>
<evidence type="ECO:0000256" key="1">
    <source>
        <dbReference type="ARBA" id="ARBA00010555"/>
    </source>
</evidence>
<dbReference type="InterPro" id="IPR004593">
    <property type="entry name" value="SbcD"/>
</dbReference>
<name>A0A1D7ZX09_LIMFE</name>
<dbReference type="PANTHER" id="PTHR30337:SF0">
    <property type="entry name" value="NUCLEASE SBCCD SUBUNIT D"/>
    <property type="match status" value="1"/>
</dbReference>
<evidence type="ECO:0000256" key="4">
    <source>
        <dbReference type="ARBA" id="ARBA00022722"/>
    </source>
</evidence>